<protein>
    <submittedName>
        <fullName evidence="1">Uncharacterized protein</fullName>
    </submittedName>
</protein>
<gene>
    <name evidence="1" type="ORF">CC84DRAFT_122988</name>
</gene>
<dbReference type="RefSeq" id="XP_018042789.1">
    <property type="nucleotide sequence ID" value="XM_018183682.1"/>
</dbReference>
<dbReference type="AlphaFoldDB" id="A0A177CXX6"/>
<evidence type="ECO:0000313" key="1">
    <source>
        <dbReference type="EMBL" id="OAG12424.1"/>
    </source>
</evidence>
<dbReference type="EMBL" id="KV441548">
    <property type="protein sequence ID" value="OAG12424.1"/>
    <property type="molecule type" value="Genomic_DNA"/>
</dbReference>
<dbReference type="InParanoid" id="A0A177CXX6"/>
<evidence type="ECO:0000313" key="2">
    <source>
        <dbReference type="Proteomes" id="UP000077069"/>
    </source>
</evidence>
<reference evidence="1 2" key="1">
    <citation type="submission" date="2016-05" db="EMBL/GenBank/DDBJ databases">
        <title>Comparative analysis of secretome profiles of manganese(II)-oxidizing ascomycete fungi.</title>
        <authorList>
            <consortium name="DOE Joint Genome Institute"/>
            <person name="Zeiner C.A."/>
            <person name="Purvine S.O."/>
            <person name="Zink E.M."/>
            <person name="Wu S."/>
            <person name="Pasa-Tolic L."/>
            <person name="Chaput D.L."/>
            <person name="Haridas S."/>
            <person name="Grigoriev I.V."/>
            <person name="Santelli C.M."/>
            <person name="Hansel C.M."/>
        </authorList>
    </citation>
    <scope>NUCLEOTIDE SEQUENCE [LARGE SCALE GENOMIC DNA]</scope>
    <source>
        <strain evidence="1 2">AP3s5-JAC2a</strain>
    </source>
</reference>
<accession>A0A177CXX6</accession>
<sequence length="151" mass="17188">MFVNTILVGFEALVPFVPLGPVPWLTDMPNDGWVSVFPISTQKVPLLGLPEPIKEADLGYKYVYVADDLSYGTACGSLNQGLKLINRMLIRHTIGRFRRTYHRDSSPWVLLRRSKICKHLMSLKSCQSLSLTIFLLHAYLFDIRIMFGVCK</sequence>
<organism evidence="1 2">
    <name type="scientific">Paraphaeosphaeria sporulosa</name>
    <dbReference type="NCBI Taxonomy" id="1460663"/>
    <lineage>
        <taxon>Eukaryota</taxon>
        <taxon>Fungi</taxon>
        <taxon>Dikarya</taxon>
        <taxon>Ascomycota</taxon>
        <taxon>Pezizomycotina</taxon>
        <taxon>Dothideomycetes</taxon>
        <taxon>Pleosporomycetidae</taxon>
        <taxon>Pleosporales</taxon>
        <taxon>Massarineae</taxon>
        <taxon>Didymosphaeriaceae</taxon>
        <taxon>Paraphaeosphaeria</taxon>
    </lineage>
</organism>
<proteinExistence type="predicted"/>
<dbReference type="GeneID" id="28767168"/>
<dbReference type="Proteomes" id="UP000077069">
    <property type="component" value="Unassembled WGS sequence"/>
</dbReference>
<keyword evidence="2" id="KW-1185">Reference proteome</keyword>
<name>A0A177CXX6_9PLEO</name>